<dbReference type="EMBL" id="DS478069">
    <property type="protein sequence ID" value="EDO25812.1"/>
    <property type="molecule type" value="Genomic_DNA"/>
</dbReference>
<proteinExistence type="predicted"/>
<dbReference type="Proteomes" id="UP000001593">
    <property type="component" value="Unassembled WGS sequence"/>
</dbReference>
<feature type="non-terminal residue" evidence="3">
    <location>
        <position position="1"/>
    </location>
</feature>
<dbReference type="HOGENOM" id="CLU_1505227_0_0_1"/>
<protein>
    <recommendedName>
        <fullName evidence="2">SAM domain-containing protein</fullName>
    </recommendedName>
</protein>
<sequence>LIPIAPKAPQNTLVIITSQNLSAQPNLLVRPQIPIANQTPMTPQNPSMQPISSPRTIAASTPNVNTHKGVGRPRTVLPVTEIASTTPTVTPAVHDADQEDLVVGKLPGSKHVSSWTVGEVVSFIESRDCRKFADVFREQEVDGKALMLLSLEEIYKVLGVTLGPALKLQDDVQILRKRP</sequence>
<dbReference type="Pfam" id="PF00536">
    <property type="entry name" value="SAM_1"/>
    <property type="match status" value="1"/>
</dbReference>
<dbReference type="eggNOG" id="KOG3766">
    <property type="taxonomic scope" value="Eukaryota"/>
</dbReference>
<evidence type="ECO:0000313" key="4">
    <source>
        <dbReference type="Proteomes" id="UP000001593"/>
    </source>
</evidence>
<dbReference type="AlphaFoldDB" id="A8DVE7"/>
<dbReference type="SUPFAM" id="SSF47769">
    <property type="entry name" value="SAM/Pointed domain"/>
    <property type="match status" value="1"/>
</dbReference>
<dbReference type="Gene3D" id="1.10.150.50">
    <property type="entry name" value="Transcription Factor, Ets-1"/>
    <property type="match status" value="1"/>
</dbReference>
<feature type="domain" description="SAM" evidence="2">
    <location>
        <begin position="115"/>
        <end position="178"/>
    </location>
</feature>
<dbReference type="SMART" id="SM00454">
    <property type="entry name" value="SAM"/>
    <property type="match status" value="1"/>
</dbReference>
<dbReference type="InParanoid" id="A8DVE7"/>
<dbReference type="InterPro" id="IPR001660">
    <property type="entry name" value="SAM"/>
</dbReference>
<dbReference type="PROSITE" id="PS50105">
    <property type="entry name" value="SAM_DOMAIN"/>
    <property type="match status" value="1"/>
</dbReference>
<evidence type="ECO:0000259" key="2">
    <source>
        <dbReference type="PROSITE" id="PS50105"/>
    </source>
</evidence>
<evidence type="ECO:0000256" key="1">
    <source>
        <dbReference type="SAM" id="MobiDB-lite"/>
    </source>
</evidence>
<name>A8DVE7_NEMVE</name>
<dbReference type="InterPro" id="IPR013761">
    <property type="entry name" value="SAM/pointed_sf"/>
</dbReference>
<dbReference type="KEGG" id="nve:5496099"/>
<accession>A8DVE7</accession>
<organism evidence="3 4">
    <name type="scientific">Nematostella vectensis</name>
    <name type="common">Starlet sea anemone</name>
    <dbReference type="NCBI Taxonomy" id="45351"/>
    <lineage>
        <taxon>Eukaryota</taxon>
        <taxon>Metazoa</taxon>
        <taxon>Cnidaria</taxon>
        <taxon>Anthozoa</taxon>
        <taxon>Hexacorallia</taxon>
        <taxon>Actiniaria</taxon>
        <taxon>Edwardsiidae</taxon>
        <taxon>Nematostella</taxon>
    </lineage>
</organism>
<dbReference type="PANTHER" id="PTHR12247">
    <property type="entry name" value="POLYCOMB GROUP PROTEIN"/>
    <property type="match status" value="1"/>
</dbReference>
<keyword evidence="4" id="KW-1185">Reference proteome</keyword>
<evidence type="ECO:0000313" key="3">
    <source>
        <dbReference type="EMBL" id="EDO25812.1"/>
    </source>
</evidence>
<reference evidence="3 4" key="1">
    <citation type="journal article" date="2007" name="Science">
        <title>Sea anemone genome reveals ancestral eumetazoan gene repertoire and genomic organization.</title>
        <authorList>
            <person name="Putnam N.H."/>
            <person name="Srivastava M."/>
            <person name="Hellsten U."/>
            <person name="Dirks B."/>
            <person name="Chapman J."/>
            <person name="Salamov A."/>
            <person name="Terry A."/>
            <person name="Shapiro H."/>
            <person name="Lindquist E."/>
            <person name="Kapitonov V.V."/>
            <person name="Jurka J."/>
            <person name="Genikhovich G."/>
            <person name="Grigoriev I.V."/>
            <person name="Lucas S.M."/>
            <person name="Steele R.E."/>
            <person name="Finnerty J.R."/>
            <person name="Technau U."/>
            <person name="Martindale M.Q."/>
            <person name="Rokhsar D.S."/>
        </authorList>
    </citation>
    <scope>NUCLEOTIDE SEQUENCE [LARGE SCALE GENOMIC DNA]</scope>
    <source>
        <strain evidence="4">CH2 X CH6</strain>
    </source>
</reference>
<dbReference type="STRING" id="45351.A8DVE7"/>
<feature type="compositionally biased region" description="Polar residues" evidence="1">
    <location>
        <begin position="38"/>
        <end position="66"/>
    </location>
</feature>
<dbReference type="PhylomeDB" id="A8DVE7"/>
<feature type="region of interest" description="Disordered" evidence="1">
    <location>
        <begin position="38"/>
        <end position="71"/>
    </location>
</feature>
<gene>
    <name evidence="3" type="ORF">NEMVEDRAFT_v1g225680</name>
</gene>
<dbReference type="InterPro" id="IPR050548">
    <property type="entry name" value="PcG_chromatin_remod_factors"/>
</dbReference>
<dbReference type="CDD" id="cd09509">
    <property type="entry name" value="SAM_Polycomb"/>
    <property type="match status" value="1"/>
</dbReference>